<feature type="domain" description="Protein kinase" evidence="1">
    <location>
        <begin position="1"/>
        <end position="151"/>
    </location>
</feature>
<organism evidence="2 3">
    <name type="scientific">Diversispora epigaea</name>
    <dbReference type="NCBI Taxonomy" id="1348612"/>
    <lineage>
        <taxon>Eukaryota</taxon>
        <taxon>Fungi</taxon>
        <taxon>Fungi incertae sedis</taxon>
        <taxon>Mucoromycota</taxon>
        <taxon>Glomeromycotina</taxon>
        <taxon>Glomeromycetes</taxon>
        <taxon>Diversisporales</taxon>
        <taxon>Diversisporaceae</taxon>
        <taxon>Diversispora</taxon>
    </lineage>
</organism>
<dbReference type="InterPro" id="IPR001245">
    <property type="entry name" value="Ser-Thr/Tyr_kinase_cat_dom"/>
</dbReference>
<dbReference type="AlphaFoldDB" id="A0A397IBL0"/>
<accession>A0A397IBL0</accession>
<dbReference type="OrthoDB" id="1668230at2759"/>
<keyword evidence="3" id="KW-1185">Reference proteome</keyword>
<evidence type="ECO:0000259" key="1">
    <source>
        <dbReference type="PROSITE" id="PS50011"/>
    </source>
</evidence>
<dbReference type="GO" id="GO:0044773">
    <property type="term" value="P:mitotic DNA damage checkpoint signaling"/>
    <property type="evidence" value="ECO:0007669"/>
    <property type="project" value="TreeGrafter"/>
</dbReference>
<dbReference type="GO" id="GO:0005737">
    <property type="term" value="C:cytoplasm"/>
    <property type="evidence" value="ECO:0007669"/>
    <property type="project" value="TreeGrafter"/>
</dbReference>
<dbReference type="Pfam" id="PF07714">
    <property type="entry name" value="PK_Tyr_Ser-Thr"/>
    <property type="match status" value="1"/>
</dbReference>
<dbReference type="SUPFAM" id="SSF56112">
    <property type="entry name" value="Protein kinase-like (PK-like)"/>
    <property type="match status" value="1"/>
</dbReference>
<protein>
    <recommendedName>
        <fullName evidence="1">Protein kinase domain-containing protein</fullName>
    </recommendedName>
</protein>
<dbReference type="GO" id="GO:0005524">
    <property type="term" value="F:ATP binding"/>
    <property type="evidence" value="ECO:0007669"/>
    <property type="project" value="InterPro"/>
</dbReference>
<dbReference type="Gene3D" id="1.10.510.10">
    <property type="entry name" value="Transferase(Phosphotransferase) domain 1"/>
    <property type="match status" value="1"/>
</dbReference>
<dbReference type="STRING" id="1348612.A0A397IBL0"/>
<gene>
    <name evidence="2" type="ORF">Glove_233g32</name>
</gene>
<evidence type="ECO:0000313" key="2">
    <source>
        <dbReference type="EMBL" id="RHZ73045.1"/>
    </source>
</evidence>
<dbReference type="InterPro" id="IPR000719">
    <property type="entry name" value="Prot_kinase_dom"/>
</dbReference>
<dbReference type="PROSITE" id="PS50011">
    <property type="entry name" value="PROTEIN_KINASE_DOM"/>
    <property type="match status" value="1"/>
</dbReference>
<dbReference type="PANTHER" id="PTHR44167:SF24">
    <property type="entry name" value="SERINE_THREONINE-PROTEIN KINASE CHK2"/>
    <property type="match status" value="1"/>
</dbReference>
<comment type="caution">
    <text evidence="2">The sequence shown here is derived from an EMBL/GenBank/DDBJ whole genome shotgun (WGS) entry which is preliminary data.</text>
</comment>
<dbReference type="InterPro" id="IPR011009">
    <property type="entry name" value="Kinase-like_dom_sf"/>
</dbReference>
<dbReference type="GO" id="GO:0004674">
    <property type="term" value="F:protein serine/threonine kinase activity"/>
    <property type="evidence" value="ECO:0007669"/>
    <property type="project" value="TreeGrafter"/>
</dbReference>
<dbReference type="GO" id="GO:0005634">
    <property type="term" value="C:nucleus"/>
    <property type="evidence" value="ECO:0007669"/>
    <property type="project" value="TreeGrafter"/>
</dbReference>
<dbReference type="PANTHER" id="PTHR44167">
    <property type="entry name" value="OVARIAN-SPECIFIC SERINE/THREONINE-PROTEIN KINASE LOK-RELATED"/>
    <property type="match status" value="1"/>
</dbReference>
<evidence type="ECO:0000313" key="3">
    <source>
        <dbReference type="Proteomes" id="UP000266861"/>
    </source>
</evidence>
<proteinExistence type="predicted"/>
<name>A0A397IBL0_9GLOM</name>
<sequence>MGFILQFGNIHKLDIIHQNFHPGNILSSNFKSYTIKISDFGLSKLMGQIQKIRKKEYFWCTAIYCSRSIKCDEEYTKAADVYSFGIIAYEIDTGFPPYPDIPYDKDLAMKICNGLRPKIPFHTHKLITRLIMRKNKDSEIVIQIKKAEEFSENQELTNRTTPFNYRTHPQAIYAKLTKSISDLWGQRDFLHSSSKSRNELRKWRCGLEFNHFL</sequence>
<dbReference type="Proteomes" id="UP000266861">
    <property type="component" value="Unassembled WGS sequence"/>
</dbReference>
<dbReference type="EMBL" id="PQFF01000216">
    <property type="protein sequence ID" value="RHZ73045.1"/>
    <property type="molecule type" value="Genomic_DNA"/>
</dbReference>
<reference evidence="2 3" key="1">
    <citation type="submission" date="2018-08" db="EMBL/GenBank/DDBJ databases">
        <title>Genome and evolution of the arbuscular mycorrhizal fungus Diversispora epigaea (formerly Glomus versiforme) and its bacterial endosymbionts.</title>
        <authorList>
            <person name="Sun X."/>
            <person name="Fei Z."/>
            <person name="Harrison M."/>
        </authorList>
    </citation>
    <scope>NUCLEOTIDE SEQUENCE [LARGE SCALE GENOMIC DNA]</scope>
    <source>
        <strain evidence="2 3">IT104</strain>
    </source>
</reference>